<evidence type="ECO:0000313" key="5">
    <source>
        <dbReference type="Proteomes" id="UP000008810"/>
    </source>
</evidence>
<organism evidence="3">
    <name type="scientific">Brachypodium distachyon</name>
    <name type="common">Purple false brome</name>
    <name type="synonym">Trachynia distachya</name>
    <dbReference type="NCBI Taxonomy" id="15368"/>
    <lineage>
        <taxon>Eukaryota</taxon>
        <taxon>Viridiplantae</taxon>
        <taxon>Streptophyta</taxon>
        <taxon>Embryophyta</taxon>
        <taxon>Tracheophyta</taxon>
        <taxon>Spermatophyta</taxon>
        <taxon>Magnoliopsida</taxon>
        <taxon>Liliopsida</taxon>
        <taxon>Poales</taxon>
        <taxon>Poaceae</taxon>
        <taxon>BOP clade</taxon>
        <taxon>Pooideae</taxon>
        <taxon>Stipodae</taxon>
        <taxon>Brachypodieae</taxon>
        <taxon>Brachypodium</taxon>
    </lineage>
</organism>
<reference evidence="3" key="2">
    <citation type="submission" date="2017-06" db="EMBL/GenBank/DDBJ databases">
        <title>WGS assembly of Brachypodium distachyon.</title>
        <authorList>
            <consortium name="The International Brachypodium Initiative"/>
            <person name="Lucas S."/>
            <person name="Harmon-Smith M."/>
            <person name="Lail K."/>
            <person name="Tice H."/>
            <person name="Grimwood J."/>
            <person name="Bruce D."/>
            <person name="Barry K."/>
            <person name="Shu S."/>
            <person name="Lindquist E."/>
            <person name="Wang M."/>
            <person name="Pitluck S."/>
            <person name="Vogel J.P."/>
            <person name="Garvin D.F."/>
            <person name="Mockler T.C."/>
            <person name="Schmutz J."/>
            <person name="Rokhsar D."/>
            <person name="Bevan M.W."/>
        </authorList>
    </citation>
    <scope>NUCLEOTIDE SEQUENCE</scope>
    <source>
        <strain evidence="3">Bd21</strain>
    </source>
</reference>
<evidence type="ECO:0000313" key="3">
    <source>
        <dbReference type="EMBL" id="PNT65501.1"/>
    </source>
</evidence>
<feature type="transmembrane region" description="Helical" evidence="2">
    <location>
        <begin position="183"/>
        <end position="202"/>
    </location>
</feature>
<reference evidence="3 4" key="1">
    <citation type="journal article" date="2010" name="Nature">
        <title>Genome sequencing and analysis of the model grass Brachypodium distachyon.</title>
        <authorList>
            <consortium name="International Brachypodium Initiative"/>
        </authorList>
    </citation>
    <scope>NUCLEOTIDE SEQUENCE [LARGE SCALE GENOMIC DNA]</scope>
    <source>
        <strain evidence="3 4">Bd21</strain>
    </source>
</reference>
<proteinExistence type="predicted"/>
<feature type="transmembrane region" description="Helical" evidence="2">
    <location>
        <begin position="260"/>
        <end position="282"/>
    </location>
</feature>
<protein>
    <submittedName>
        <fullName evidence="3 4">Uncharacterized protein</fullName>
    </submittedName>
</protein>
<dbReference type="AlphaFoldDB" id="A0A2K2CTZ8"/>
<keyword evidence="5" id="KW-1185">Reference proteome</keyword>
<accession>A0A2K2CTZ8</accession>
<dbReference type="Gramene" id="PNT65501">
    <property type="protein sequence ID" value="PNT65501"/>
    <property type="gene ID" value="BRADI_4g43350v3"/>
</dbReference>
<reference evidence="4" key="3">
    <citation type="submission" date="2018-08" db="UniProtKB">
        <authorList>
            <consortium name="EnsemblPlants"/>
        </authorList>
    </citation>
    <scope>IDENTIFICATION</scope>
    <source>
        <strain evidence="4">cv. Bd21</strain>
    </source>
</reference>
<evidence type="ECO:0000313" key="4">
    <source>
        <dbReference type="EnsemblPlants" id="PNT65501"/>
    </source>
</evidence>
<evidence type="ECO:0000256" key="1">
    <source>
        <dbReference type="SAM" id="MobiDB-lite"/>
    </source>
</evidence>
<feature type="transmembrane region" description="Helical" evidence="2">
    <location>
        <begin position="155"/>
        <end position="171"/>
    </location>
</feature>
<keyword evidence="2" id="KW-0472">Membrane</keyword>
<dbReference type="Proteomes" id="UP000008810">
    <property type="component" value="Chromosome 4"/>
</dbReference>
<keyword evidence="2" id="KW-1133">Transmembrane helix</keyword>
<feature type="region of interest" description="Disordered" evidence="1">
    <location>
        <begin position="380"/>
        <end position="402"/>
    </location>
</feature>
<feature type="transmembrane region" description="Helical" evidence="2">
    <location>
        <begin position="214"/>
        <end position="232"/>
    </location>
</feature>
<feature type="compositionally biased region" description="Basic residues" evidence="1">
    <location>
        <begin position="381"/>
        <end position="397"/>
    </location>
</feature>
<evidence type="ECO:0000256" key="2">
    <source>
        <dbReference type="SAM" id="Phobius"/>
    </source>
</evidence>
<feature type="region of interest" description="Disordered" evidence="1">
    <location>
        <begin position="52"/>
        <end position="74"/>
    </location>
</feature>
<feature type="compositionally biased region" description="Pro residues" evidence="1">
    <location>
        <begin position="58"/>
        <end position="68"/>
    </location>
</feature>
<gene>
    <name evidence="3" type="ORF">BRADI_4g43350v3</name>
</gene>
<dbReference type="GO" id="GO:0016020">
    <property type="term" value="C:membrane"/>
    <property type="evidence" value="ECO:0000318"/>
    <property type="project" value="GO_Central"/>
</dbReference>
<keyword evidence="2" id="KW-0812">Transmembrane</keyword>
<feature type="transmembrane region" description="Helical" evidence="2">
    <location>
        <begin position="288"/>
        <end position="306"/>
    </location>
</feature>
<dbReference type="InParanoid" id="A0A2K2CTZ8"/>
<dbReference type="EnsemblPlants" id="PNT65501">
    <property type="protein sequence ID" value="PNT65501"/>
    <property type="gene ID" value="BRADI_4g43350v3"/>
</dbReference>
<sequence length="485" mass="52210">MAIVLGSHSSPVAAPSTALFTFGAANFHVSRSDSLSASLDLIFCPDLRGYSLERRKGPPSPQPLPTPQPKLGSDVDDRLALTQLRRRRPAVPSGVDQNHKLVGAAPGPPHGHRHLLDRGKPEKRRLLPAAMAYQATLSPGLYGFCQESDSLKYELNAAVFLASIGIIVLLLNGRLPTRGIRCYAVWACATIAFVGLIGAFAAGRYSWKVSVVDVLLLVLAVITCISLQILGVEDDELGPVPEDGEQEVGITGERTEEAPLGVLEISTPIIGSAFTVILGIPVMATVDFLVKLPVAILIVSILVSIWQRSFARLLGALARPLRRRCIIPNHGAASSTPREQLVSSLCHGACKVIDSLRSGEWMLVVVLVIWKPELRQNLKAPRPRLQQRRRRDRRPQPRHPAAAGIGLSCRLRLSRGLRGTVGLIAWLSAASGTTHNRRGSLASSPAMLLWRIDVGDRVIVVTHGASMEELCMQLCAGSSTTPASA</sequence>
<dbReference type="EMBL" id="CM000883">
    <property type="protein sequence ID" value="PNT65501.1"/>
    <property type="molecule type" value="Genomic_DNA"/>
</dbReference>
<name>A0A2K2CTZ8_BRADI</name>
<feature type="region of interest" description="Disordered" evidence="1">
    <location>
        <begin position="87"/>
        <end position="115"/>
    </location>
</feature>
<dbReference type="STRING" id="15368.A0A2K2CTZ8"/>